<organism evidence="10 11">
    <name type="scientific">Microbispora siamensis</name>
    <dbReference type="NCBI Taxonomy" id="564413"/>
    <lineage>
        <taxon>Bacteria</taxon>
        <taxon>Bacillati</taxon>
        <taxon>Actinomycetota</taxon>
        <taxon>Actinomycetes</taxon>
        <taxon>Streptosporangiales</taxon>
        <taxon>Streptosporangiaceae</taxon>
        <taxon>Microbispora</taxon>
    </lineage>
</organism>
<evidence type="ECO:0000259" key="9">
    <source>
        <dbReference type="PROSITE" id="PS51173"/>
    </source>
</evidence>
<dbReference type="InterPro" id="IPR023296">
    <property type="entry name" value="Glyco_hydro_beta-prop_sf"/>
</dbReference>
<keyword evidence="7" id="KW-0326">Glycosidase</keyword>
<dbReference type="Pfam" id="PF03664">
    <property type="entry name" value="Glyco_hydro_62"/>
    <property type="match status" value="1"/>
</dbReference>
<dbReference type="SMART" id="SM00637">
    <property type="entry name" value="CBD_II"/>
    <property type="match status" value="1"/>
</dbReference>
<evidence type="ECO:0000313" key="11">
    <source>
        <dbReference type="Proteomes" id="UP000660454"/>
    </source>
</evidence>
<dbReference type="InterPro" id="IPR005193">
    <property type="entry name" value="GH62_arabinosidase"/>
</dbReference>
<dbReference type="SUPFAM" id="SSF75005">
    <property type="entry name" value="Arabinanase/levansucrase/invertase"/>
    <property type="match status" value="1"/>
</dbReference>
<comment type="subcellular location">
    <subcellularLocation>
        <location evidence="2">Secreted</location>
    </subcellularLocation>
</comment>
<evidence type="ECO:0000256" key="5">
    <source>
        <dbReference type="ARBA" id="ARBA00022729"/>
    </source>
</evidence>
<evidence type="ECO:0000256" key="1">
    <source>
        <dbReference type="ARBA" id="ARBA00001462"/>
    </source>
</evidence>
<feature type="region of interest" description="Disordered" evidence="8">
    <location>
        <begin position="1"/>
        <end position="20"/>
    </location>
</feature>
<dbReference type="PROSITE" id="PS51173">
    <property type="entry name" value="CBM2"/>
    <property type="match status" value="1"/>
</dbReference>
<evidence type="ECO:0000256" key="3">
    <source>
        <dbReference type="ARBA" id="ARBA00012670"/>
    </source>
</evidence>
<dbReference type="Proteomes" id="UP000660454">
    <property type="component" value="Unassembled WGS sequence"/>
</dbReference>
<evidence type="ECO:0000256" key="2">
    <source>
        <dbReference type="ARBA" id="ARBA00004613"/>
    </source>
</evidence>
<keyword evidence="5" id="KW-0732">Signal</keyword>
<evidence type="ECO:0000256" key="7">
    <source>
        <dbReference type="ARBA" id="ARBA00023295"/>
    </source>
</evidence>
<dbReference type="InterPro" id="IPR012291">
    <property type="entry name" value="CBM2_carb-bd_dom_sf"/>
</dbReference>
<gene>
    <name evidence="10" type="ORF">Msi02_61620</name>
</gene>
<dbReference type="InterPro" id="IPR001919">
    <property type="entry name" value="CBD2"/>
</dbReference>
<dbReference type="RefSeq" id="WP_204051429.1">
    <property type="nucleotide sequence ID" value="NZ_BOOF01000040.1"/>
</dbReference>
<dbReference type="PANTHER" id="PTHR40631">
    <property type="entry name" value="ALPHA-L-ARABINOFURANOSIDASE AXHA-2-RELATED"/>
    <property type="match status" value="1"/>
</dbReference>
<feature type="region of interest" description="Disordered" evidence="8">
    <location>
        <begin position="147"/>
        <end position="191"/>
    </location>
</feature>
<evidence type="ECO:0000256" key="8">
    <source>
        <dbReference type="SAM" id="MobiDB-lite"/>
    </source>
</evidence>
<dbReference type="EMBL" id="BOOF01000040">
    <property type="protein sequence ID" value="GIH65345.1"/>
    <property type="molecule type" value="Genomic_DNA"/>
</dbReference>
<dbReference type="Pfam" id="PF00553">
    <property type="entry name" value="CBM_2"/>
    <property type="match status" value="1"/>
</dbReference>
<feature type="compositionally biased region" description="Pro residues" evidence="8">
    <location>
        <begin position="159"/>
        <end position="181"/>
    </location>
</feature>
<dbReference type="Gene3D" id="2.60.40.290">
    <property type="match status" value="1"/>
</dbReference>
<comment type="caution">
    <text evidence="10">The sequence shown here is derived from an EMBL/GenBank/DDBJ whole genome shotgun (WGS) entry which is preliminary data.</text>
</comment>
<comment type="catalytic activity">
    <reaction evidence="1">
        <text>Hydrolysis of terminal non-reducing alpha-L-arabinofuranoside residues in alpha-L-arabinosides.</text>
        <dbReference type="EC" id="3.2.1.55"/>
    </reaction>
</comment>
<evidence type="ECO:0000256" key="6">
    <source>
        <dbReference type="ARBA" id="ARBA00022801"/>
    </source>
</evidence>
<feature type="domain" description="CBM2" evidence="9">
    <location>
        <begin position="47"/>
        <end position="156"/>
    </location>
</feature>
<keyword evidence="4" id="KW-0964">Secreted</keyword>
<evidence type="ECO:0000256" key="4">
    <source>
        <dbReference type="ARBA" id="ARBA00022525"/>
    </source>
</evidence>
<dbReference type="Gene3D" id="2.115.10.20">
    <property type="entry name" value="Glycosyl hydrolase domain, family 43"/>
    <property type="match status" value="1"/>
</dbReference>
<evidence type="ECO:0000313" key="10">
    <source>
        <dbReference type="EMBL" id="GIH65345.1"/>
    </source>
</evidence>
<proteinExistence type="predicted"/>
<name>A0ABQ4GV87_9ACTN</name>
<dbReference type="EC" id="3.2.1.55" evidence="3"/>
<accession>A0ABQ4GV87</accession>
<dbReference type="SUPFAM" id="SSF49384">
    <property type="entry name" value="Carbohydrate-binding domain"/>
    <property type="match status" value="1"/>
</dbReference>
<dbReference type="PANTHER" id="PTHR40631:SF2">
    <property type="entry name" value="ALPHA-L-ARABINOFURANOSIDASE"/>
    <property type="match status" value="1"/>
</dbReference>
<dbReference type="InterPro" id="IPR008965">
    <property type="entry name" value="CBM2/CBM3_carb-bd_dom_sf"/>
</dbReference>
<dbReference type="CDD" id="cd08987">
    <property type="entry name" value="GH62"/>
    <property type="match status" value="1"/>
</dbReference>
<protein>
    <recommendedName>
        <fullName evidence="3">non-reducing end alpha-L-arabinofuranosidase</fullName>
        <ecNumber evidence="3">3.2.1.55</ecNumber>
    </recommendedName>
</protein>
<reference evidence="10 11" key="1">
    <citation type="submission" date="2021-01" db="EMBL/GenBank/DDBJ databases">
        <title>Whole genome shotgun sequence of Microbispora siamensis NBRC 104113.</title>
        <authorList>
            <person name="Komaki H."/>
            <person name="Tamura T."/>
        </authorList>
    </citation>
    <scope>NUCLEOTIDE SEQUENCE [LARGE SCALE GENOMIC DNA]</scope>
    <source>
        <strain evidence="10 11">NBRC 104113</strain>
    </source>
</reference>
<sequence>MRLPWRARPPRRSAEPAAPPGVSLRRKLAMTAMPLLLAATGLLNAHSAEAAVACRVDYTVASQWGGGFSANVVVDNLGDAVNGWQLSWTFGAGQQITQIWNATHTQSGSSVTATNVGYNATIPSGGSVTFGFNGSWNGSNPVPASFSLNGVPCTGNPGSPSPSPTSSPTPSPTSSPTPSPSASPTGGGGTLPSSFRWSSSGALIAPKPDSSHNIAGIKDPTVVYYNGKYHVFASTAQASGYNLVYLSFSDWSQAGSATHYYLDRTPIGSGYRAAPEVFYFAPQKLWYLVYQTGNASYSTNPDIGNPNGWSAPKNFYSGMPDIIRQNIGNGYWVDMWVICDNANCYLFSSDDNGHLYRSQTTLANFPNGFGNTVIALQDSNRNNVFEASNVYKVQGDNRYLLIVEAIGSSGRRYFRSWTSNSIAGSWTPLAASESSPFAGSSNVTFPGGAWTNDISHGEMVRTQVDQTLTISPCKMQYLYQGRDPNSGGDYNSLPWRLGLLTQTNSTC</sequence>
<keyword evidence="11" id="KW-1185">Reference proteome</keyword>
<keyword evidence="6" id="KW-0378">Hydrolase</keyword>